<dbReference type="Proteomes" id="UP000827976">
    <property type="component" value="Chromosome 18"/>
</dbReference>
<sequence>MEKSSATIQSFYPIEDVTTGILELKKKRKCLYDLELPSPKHKFGARSSHSGQGFSVEQNFKVDEGPNNIIIANESEQNEESAKDGDSIIIDEYGSVMILDDDKIIQQSSLKTNQVNQHSPTLSLGSYDNNNFRDTLFSLDSRLTQKEKVDEMADFDSSSAKSIDIDDQQQELEHFKIEGYDNVMLYSNGVTTSNESLPFPGMWMVGQDARLNGRKPTIDQEFEQYFSMLML</sequence>
<reference evidence="2" key="1">
    <citation type="journal article" date="2022" name="Nat. Commun.">
        <title>Chromosome evolution and the genetic basis of agronomically important traits in greater yam.</title>
        <authorList>
            <person name="Bredeson J.V."/>
            <person name="Lyons J.B."/>
            <person name="Oniyinde I.O."/>
            <person name="Okereke N.R."/>
            <person name="Kolade O."/>
            <person name="Nnabue I."/>
            <person name="Nwadili C.O."/>
            <person name="Hribova E."/>
            <person name="Parker M."/>
            <person name="Nwogha J."/>
            <person name="Shu S."/>
            <person name="Carlson J."/>
            <person name="Kariba R."/>
            <person name="Muthemba S."/>
            <person name="Knop K."/>
            <person name="Barton G.J."/>
            <person name="Sherwood A.V."/>
            <person name="Lopez-Montes A."/>
            <person name="Asiedu R."/>
            <person name="Jamnadass R."/>
            <person name="Muchugi A."/>
            <person name="Goodstein D."/>
            <person name="Egesi C.N."/>
            <person name="Featherston J."/>
            <person name="Asfaw A."/>
            <person name="Simpson G.G."/>
            <person name="Dolezel J."/>
            <person name="Hendre P.S."/>
            <person name="Van Deynze A."/>
            <person name="Kumar P.L."/>
            <person name="Obidiegwu J.E."/>
            <person name="Bhattacharjee R."/>
            <person name="Rokhsar D.S."/>
        </authorList>
    </citation>
    <scope>NUCLEOTIDE SEQUENCE [LARGE SCALE GENOMIC DNA]</scope>
    <source>
        <strain evidence="2">cv. TDa95/00328</strain>
    </source>
</reference>
<keyword evidence="2" id="KW-1185">Reference proteome</keyword>
<name>A0ACB7U9N5_DIOAL</name>
<organism evidence="1 2">
    <name type="scientific">Dioscorea alata</name>
    <name type="common">Purple yam</name>
    <dbReference type="NCBI Taxonomy" id="55571"/>
    <lineage>
        <taxon>Eukaryota</taxon>
        <taxon>Viridiplantae</taxon>
        <taxon>Streptophyta</taxon>
        <taxon>Embryophyta</taxon>
        <taxon>Tracheophyta</taxon>
        <taxon>Spermatophyta</taxon>
        <taxon>Magnoliopsida</taxon>
        <taxon>Liliopsida</taxon>
        <taxon>Dioscoreales</taxon>
        <taxon>Dioscoreaceae</taxon>
        <taxon>Dioscorea</taxon>
    </lineage>
</organism>
<proteinExistence type="predicted"/>
<gene>
    <name evidence="1" type="ORF">IHE45_18G110400</name>
</gene>
<dbReference type="EMBL" id="CM037028">
    <property type="protein sequence ID" value="KAH7656977.1"/>
    <property type="molecule type" value="Genomic_DNA"/>
</dbReference>
<protein>
    <submittedName>
        <fullName evidence="1">Thioredoxin-like fold-containing protein</fullName>
    </submittedName>
</protein>
<evidence type="ECO:0000313" key="2">
    <source>
        <dbReference type="Proteomes" id="UP000827976"/>
    </source>
</evidence>
<evidence type="ECO:0000313" key="1">
    <source>
        <dbReference type="EMBL" id="KAH7656977.1"/>
    </source>
</evidence>
<comment type="caution">
    <text evidence="1">The sequence shown here is derived from an EMBL/GenBank/DDBJ whole genome shotgun (WGS) entry which is preliminary data.</text>
</comment>
<accession>A0ACB7U9N5</accession>